<dbReference type="EMBL" id="MH261376">
    <property type="protein sequence ID" value="AWW14469.1"/>
    <property type="molecule type" value="Genomic_DNA"/>
</dbReference>
<feature type="domain" description="Baculovirus polyhedron envelope protein PEP N-terminal" evidence="2">
    <location>
        <begin position="17"/>
        <end position="108"/>
    </location>
</feature>
<keyword evidence="1" id="KW-0175">Coiled coil</keyword>
<evidence type="ECO:0000313" key="5">
    <source>
        <dbReference type="Proteomes" id="UP000501125"/>
    </source>
</evidence>
<proteinExistence type="predicted"/>
<evidence type="ECO:0000259" key="3">
    <source>
        <dbReference type="Pfam" id="PF04513"/>
    </source>
</evidence>
<gene>
    <name evidence="4" type="primary">orf109</name>
    <name evidence="4" type="ORF">HytaNPV_gp109</name>
</gene>
<accession>A0A2Z4HI61</accession>
<name>A0A2Z4HI61_9ABAC</name>
<dbReference type="GO" id="GO:0019028">
    <property type="term" value="C:viral capsid"/>
    <property type="evidence" value="ECO:0007669"/>
    <property type="project" value="InterPro"/>
</dbReference>
<reference evidence="4 5" key="1">
    <citation type="journal article" date="2018" name="Sci. Rep.">
        <title>Comprehensive analysis of single molecule sequencing-derived complete genome and whole transcriptome of Hyposidra talaca nuclear polyhedrosis virus.</title>
        <authorList>
            <person name="Nguyen T.T."/>
            <person name="Suryamohan K."/>
            <person name="Kuriakose B."/>
            <person name="Janakiraman V."/>
            <person name="Reichelt M."/>
            <person name="Chaudhuri S."/>
            <person name="Guillory J."/>
            <person name="Divakaran N."/>
            <person name="Rabins P.E."/>
            <person name="Goel R."/>
            <person name="Deka B."/>
            <person name="Sarkar S."/>
            <person name="Ekka P."/>
            <person name="Tsai Y.C."/>
            <person name="Vargas D."/>
            <person name="Santhosh S."/>
            <person name="Mohan S."/>
            <person name="Chin C.S."/>
            <person name="Korlach J."/>
            <person name="Thomas G."/>
            <person name="Babu A."/>
            <person name="Seshagiri S."/>
        </authorList>
    </citation>
    <scope>NUCLEOTIDE SEQUENCE [LARGE SCALE GENOMIC DNA]</scope>
    <source>
        <strain evidence="4 5">HytaNPVIndia001</strain>
    </source>
</reference>
<organism evidence="4 5">
    <name type="scientific">Hyposidra talaca nucleopolyhedrovirus</name>
    <dbReference type="NCBI Taxonomy" id="1070315"/>
    <lineage>
        <taxon>Viruses</taxon>
        <taxon>Viruses incertae sedis</taxon>
        <taxon>Naldaviricetes</taxon>
        <taxon>Lefavirales</taxon>
        <taxon>Baculoviridae</taxon>
        <taxon>Alphabaculovirus</taxon>
        <taxon>Alphabaculovirus hytalacae</taxon>
    </lineage>
</organism>
<protein>
    <recommendedName>
        <fullName evidence="6">Calyx/pep</fullName>
    </recommendedName>
</protein>
<evidence type="ECO:0000256" key="1">
    <source>
        <dbReference type="SAM" id="Coils"/>
    </source>
</evidence>
<dbReference type="GO" id="GO:0005198">
    <property type="term" value="F:structural molecule activity"/>
    <property type="evidence" value="ECO:0007669"/>
    <property type="project" value="InterPro"/>
</dbReference>
<keyword evidence="5" id="KW-1185">Reference proteome</keyword>
<dbReference type="GO" id="GO:0019031">
    <property type="term" value="C:viral envelope"/>
    <property type="evidence" value="ECO:0007669"/>
    <property type="project" value="InterPro"/>
</dbReference>
<dbReference type="Proteomes" id="UP000501125">
    <property type="component" value="Chromosome"/>
</dbReference>
<dbReference type="RefSeq" id="YP_010086376.1">
    <property type="nucleotide sequence ID" value="NC_055453.1"/>
</dbReference>
<dbReference type="InterPro" id="IPR007600">
    <property type="entry name" value="Baculo_PEP_N"/>
</dbReference>
<evidence type="ECO:0008006" key="6">
    <source>
        <dbReference type="Google" id="ProtNLM"/>
    </source>
</evidence>
<dbReference type="GeneID" id="65101587"/>
<feature type="coiled-coil region" evidence="1">
    <location>
        <begin position="218"/>
        <end position="256"/>
    </location>
</feature>
<dbReference type="Pfam" id="PF04513">
    <property type="entry name" value="Baculo_PEP_C"/>
    <property type="match status" value="1"/>
</dbReference>
<dbReference type="Pfam" id="PF04512">
    <property type="entry name" value="Baculo_PEP_N"/>
    <property type="match status" value="1"/>
</dbReference>
<sequence>MSFTVLTKKIQELPVTAFLDQAWVLWVSAEDVLCVLRLPSSTLQSIPLRHKKCWNDFRWGNVPINNSNNCRFEASRLFIDIYGLGNLCNRVNSNQADYLCTQFIAEAYRDACDGINNGGGGGCIPPALPLPLPDSDCIKPFPPNHHHETLERIARQNDLIINGLSQLCVNNSNQHLEMTNVLNSIKLQNLTITNQLTQLIDSLDTQLGTISTDIKTLLDQFDDKLETLLAAVNRALAQLQESVRNELTNINSILNNLTSSVTNINATLNNLLQAINGLDFGNVNVQLESILTTVEQILAILTPEILGKSK</sequence>
<evidence type="ECO:0000313" key="4">
    <source>
        <dbReference type="EMBL" id="AWW14469.1"/>
    </source>
</evidence>
<evidence type="ECO:0000259" key="2">
    <source>
        <dbReference type="Pfam" id="PF04512"/>
    </source>
</evidence>
<dbReference type="InterPro" id="IPR007601">
    <property type="entry name" value="Baculo_PEP_C"/>
</dbReference>
<feature type="domain" description="Baculovirus polyhedron envelope protein PEP C-terminal" evidence="3">
    <location>
        <begin position="161"/>
        <end position="300"/>
    </location>
</feature>
<dbReference type="KEGG" id="vg:65101587"/>